<evidence type="ECO:0000256" key="5">
    <source>
        <dbReference type="ARBA" id="ARBA00022833"/>
    </source>
</evidence>
<dbReference type="Gene3D" id="3.10.170.20">
    <property type="match status" value="3"/>
</dbReference>
<organism evidence="11 12">
    <name type="scientific">Schistosoma mattheei</name>
    <dbReference type="NCBI Taxonomy" id="31246"/>
    <lineage>
        <taxon>Eukaryota</taxon>
        <taxon>Metazoa</taxon>
        <taxon>Spiralia</taxon>
        <taxon>Lophotrochozoa</taxon>
        <taxon>Platyhelminthes</taxon>
        <taxon>Trematoda</taxon>
        <taxon>Digenea</taxon>
        <taxon>Strigeidida</taxon>
        <taxon>Schistosomatoidea</taxon>
        <taxon>Schistosomatidae</taxon>
        <taxon>Schistosoma</taxon>
    </lineage>
</organism>
<reference evidence="12" key="1">
    <citation type="submission" date="2023-11" db="UniProtKB">
        <authorList>
            <consortium name="WormBaseParasite"/>
        </authorList>
    </citation>
    <scope>IDENTIFICATION</scope>
</reference>
<dbReference type="GO" id="GO:0006508">
    <property type="term" value="P:proteolysis"/>
    <property type="evidence" value="ECO:0007669"/>
    <property type="project" value="UniProtKB-KW"/>
</dbReference>
<keyword evidence="2" id="KW-0645">Protease</keyword>
<dbReference type="Gene3D" id="2.10.55.10">
    <property type="entry name" value="Leishmanolysin domain 3"/>
    <property type="match status" value="2"/>
</dbReference>
<feature type="binding site" evidence="9">
    <location>
        <position position="303"/>
    </location>
    <ligand>
        <name>Zn(2+)</name>
        <dbReference type="ChEBI" id="CHEBI:29105"/>
        <note>catalytic</note>
    </ligand>
</feature>
<dbReference type="PANTHER" id="PTHR10942">
    <property type="entry name" value="LEISHMANOLYSIN-LIKE PEPTIDASE"/>
    <property type="match status" value="1"/>
</dbReference>
<evidence type="ECO:0000256" key="2">
    <source>
        <dbReference type="ARBA" id="ARBA00022670"/>
    </source>
</evidence>
<evidence type="ECO:0000256" key="9">
    <source>
        <dbReference type="PIRSR" id="PIRSR601577-2"/>
    </source>
</evidence>
<keyword evidence="3 9" id="KW-0479">Metal-binding</keyword>
<evidence type="ECO:0000256" key="10">
    <source>
        <dbReference type="SAM" id="SignalP"/>
    </source>
</evidence>
<dbReference type="SUPFAM" id="SSF55486">
    <property type="entry name" value="Metalloproteases ('zincins'), catalytic domain"/>
    <property type="match status" value="3"/>
</dbReference>
<evidence type="ECO:0000256" key="8">
    <source>
        <dbReference type="PIRSR" id="PIRSR601577-1"/>
    </source>
</evidence>
<feature type="binding site" evidence="9">
    <location>
        <position position="225"/>
    </location>
    <ligand>
        <name>Zn(2+)</name>
        <dbReference type="ChEBI" id="CHEBI:29105"/>
        <note>catalytic</note>
    </ligand>
</feature>
<evidence type="ECO:0000256" key="1">
    <source>
        <dbReference type="ARBA" id="ARBA00005860"/>
    </source>
</evidence>
<evidence type="ECO:0000256" key="3">
    <source>
        <dbReference type="ARBA" id="ARBA00022723"/>
    </source>
</evidence>
<keyword evidence="10" id="KW-0732">Signal</keyword>
<protein>
    <recommendedName>
        <fullName evidence="7">Leishmanolysin-like peptidase</fullName>
    </recommendedName>
</protein>
<evidence type="ECO:0000256" key="6">
    <source>
        <dbReference type="ARBA" id="ARBA00023049"/>
    </source>
</evidence>
<dbReference type="WBParaSite" id="SMTH1_88780.1">
    <property type="protein sequence ID" value="SMTH1_88780.1"/>
    <property type="gene ID" value="SMTH1_88780"/>
</dbReference>
<feature type="signal peptide" evidence="10">
    <location>
        <begin position="1"/>
        <end position="19"/>
    </location>
</feature>
<dbReference type="Pfam" id="PF01457">
    <property type="entry name" value="Peptidase_M8"/>
    <property type="match status" value="3"/>
</dbReference>
<comment type="similarity">
    <text evidence="1">Belongs to the peptidase M8 family.</text>
</comment>
<keyword evidence="5 9" id="KW-0862">Zinc</keyword>
<dbReference type="GO" id="GO:0005737">
    <property type="term" value="C:cytoplasm"/>
    <property type="evidence" value="ECO:0007669"/>
    <property type="project" value="TreeGrafter"/>
</dbReference>
<dbReference type="GO" id="GO:0007155">
    <property type="term" value="P:cell adhesion"/>
    <property type="evidence" value="ECO:0007669"/>
    <property type="project" value="InterPro"/>
</dbReference>
<proteinExistence type="inferred from homology"/>
<dbReference type="FunFam" id="3.90.132.10:FF:000001">
    <property type="entry name" value="leishmanolysin-like peptidase isoform X2"/>
    <property type="match status" value="1"/>
</dbReference>
<feature type="chain" id="PRO_5041636554" description="Leishmanolysin-like peptidase" evidence="10">
    <location>
        <begin position="20"/>
        <end position="1102"/>
    </location>
</feature>
<dbReference type="Proteomes" id="UP000050791">
    <property type="component" value="Unassembled WGS sequence"/>
</dbReference>
<dbReference type="GO" id="GO:0004222">
    <property type="term" value="F:metalloendopeptidase activity"/>
    <property type="evidence" value="ECO:0007669"/>
    <property type="project" value="InterPro"/>
</dbReference>
<dbReference type="GO" id="GO:0016020">
    <property type="term" value="C:membrane"/>
    <property type="evidence" value="ECO:0007669"/>
    <property type="project" value="InterPro"/>
</dbReference>
<dbReference type="AlphaFoldDB" id="A0AA85C248"/>
<sequence>MISYLSFLCLITLLGFTYSEYVCQIMPNITMNFGILGEPIDKRQYGGNQLKFIVIYRPSMERHPLFQQFKTQIVEKALNFWQRTLSVRKPPNRKLLIERGCAEPVFYTDGRTGKKFCKSQCKKQALCYDHPVPDQYSSGCAVGSGGDNIRDVYQDGPGFAPNEYVLFVESENKQGCLSGSTLAYAGPCEMHPTTDRPIMGSINFCPQKMEIQEPGKTMLVGTAIHELGHALVPTIYILYYFFSENTIRTINRPWVTAAGKFSKSFLSFVTPAMLEEARKHFNCPNLDGVDIENEGGQGTVGTHFEKRVVGDETMAGVTGVKTVMSRLTLAFFTDSGWWDVDYSLAEAWYYGKNLGCSFVMESCYAYMMRMKQAGKSTEPYCDEPDTLKCYHQKAFGICAVGRFTQSLPPNEQYFKDPSQGGSGALTDRCPMIQPMRSFFNEPIVTYCDHQLNIPVAQKGNMFAQDFGNNSLCIMHKGAWRAEMNGRATNDPRVKATCHQYSCSGGLQVIINGKPFPCNSGVATVQTNQIQGQIVCPDPNTVCRECYQEYYNRLHRTYNNGSGIPSAGYILLVDAINTRTCSGSTAAFASSCLMDEETDRPILGFVNVCPGKMGVDYPEDRNSLGIFLHEIGHALGFSSSSFPFMRFPNGTARTPRDDKRKPKYKDQYGNYVPSHRKFIPFCDTVNEARCRDAFSYGTCSILRYHNPVPIEDRFFLKAPFDAQYGPEYFGGEDPFKDYCPTMVYKCYNDGTLGLFFKDSTVNCTRKDLPVRFNVSDGRSRLSGEILCPNVKGFARYCESSNNYITYPKDSVCIESRCQIQAKCGHVDIPNEYSSECSEKYNGRLHRLYTNGSGIPSASYVLLFDGYQTRSCTGNVAAHAGSCLMDLDTDRPILGYVNICPGKLKIEYPENRYSLGIFTHEIAHALGFSSSSFAFMRFPNGTERTLRDHWHKPIHRDKQGYYIPSDNTMIKITRDWESAEGMFRKDFYSFVTPAILRAAKKHLKCARLNGVDLENQKHRGPISSHWEGKTYGEQNHHPFCDKVNLVTCRDLYSYGMCRIIKYNDEIPPEDRFFKIPPFETQHAAKYFGGDDPFKDYCPTQTSNS</sequence>
<evidence type="ECO:0000256" key="7">
    <source>
        <dbReference type="ARBA" id="ARBA00039717"/>
    </source>
</evidence>
<dbReference type="InterPro" id="IPR001577">
    <property type="entry name" value="Peptidase_M8"/>
</dbReference>
<comment type="cofactor">
    <cofactor evidence="9">
        <name>Zn(2+)</name>
        <dbReference type="ChEBI" id="CHEBI:29105"/>
    </cofactor>
    <text evidence="9">Binds 1 zinc ion per subunit.</text>
</comment>
<evidence type="ECO:0000313" key="11">
    <source>
        <dbReference type="Proteomes" id="UP000050791"/>
    </source>
</evidence>
<dbReference type="GO" id="GO:0046872">
    <property type="term" value="F:metal ion binding"/>
    <property type="evidence" value="ECO:0007669"/>
    <property type="project" value="UniProtKB-KW"/>
</dbReference>
<keyword evidence="6 9" id="KW-0482">Metalloprotease</keyword>
<dbReference type="PRINTS" id="PR00782">
    <property type="entry name" value="LSHMANOLYSIN"/>
</dbReference>
<keyword evidence="4" id="KW-0378">Hydrolase</keyword>
<feature type="active site" evidence="8">
    <location>
        <position position="226"/>
    </location>
</feature>
<name>A0AA85C248_9TREM</name>
<feature type="binding site" evidence="9">
    <location>
        <position position="229"/>
    </location>
    <ligand>
        <name>Zn(2+)</name>
        <dbReference type="ChEBI" id="CHEBI:29105"/>
        <note>catalytic</note>
    </ligand>
</feature>
<accession>A0AA85C248</accession>
<evidence type="ECO:0000313" key="12">
    <source>
        <dbReference type="WBParaSite" id="SMTH1_88780.1"/>
    </source>
</evidence>
<evidence type="ECO:0000256" key="4">
    <source>
        <dbReference type="ARBA" id="ARBA00022801"/>
    </source>
</evidence>
<dbReference type="PANTHER" id="PTHR10942:SF0">
    <property type="entry name" value="LEISHMANOLYSIN-LIKE PEPTIDASE"/>
    <property type="match status" value="1"/>
</dbReference>
<dbReference type="Gene3D" id="3.90.132.10">
    <property type="entry name" value="Leishmanolysin , domain 2"/>
    <property type="match status" value="2"/>
</dbReference>